<dbReference type="Proteomes" id="UP000287237">
    <property type="component" value="Unassembled WGS sequence"/>
</dbReference>
<organism evidence="4 5">
    <name type="scientific">Campylobacter jejuni</name>
    <dbReference type="NCBI Taxonomy" id="197"/>
    <lineage>
        <taxon>Bacteria</taxon>
        <taxon>Pseudomonadati</taxon>
        <taxon>Campylobacterota</taxon>
        <taxon>Epsilonproteobacteria</taxon>
        <taxon>Campylobacterales</taxon>
        <taxon>Campylobacteraceae</taxon>
        <taxon>Campylobacter</taxon>
    </lineage>
</organism>
<accession>A0A431D1X9</accession>
<dbReference type="CDD" id="cd04194">
    <property type="entry name" value="GT8_A4GalT_like"/>
    <property type="match status" value="1"/>
</dbReference>
<evidence type="ECO:0000256" key="1">
    <source>
        <dbReference type="ARBA" id="ARBA00022676"/>
    </source>
</evidence>
<dbReference type="GO" id="GO:0046872">
    <property type="term" value="F:metal ion binding"/>
    <property type="evidence" value="ECO:0007669"/>
    <property type="project" value="UniProtKB-KW"/>
</dbReference>
<dbReference type="EMBL" id="PRCK01000003">
    <property type="protein sequence ID" value="RTJ95728.1"/>
    <property type="molecule type" value="Genomic_DNA"/>
</dbReference>
<dbReference type="InterPro" id="IPR002495">
    <property type="entry name" value="Glyco_trans_8"/>
</dbReference>
<gene>
    <name evidence="4" type="ORF">C3H42_04565</name>
</gene>
<dbReference type="AlphaFoldDB" id="A0A431D1X9"/>
<dbReference type="Pfam" id="PF01501">
    <property type="entry name" value="Glyco_transf_8"/>
    <property type="match status" value="1"/>
</dbReference>
<keyword evidence="3" id="KW-0479">Metal-binding</keyword>
<evidence type="ECO:0000313" key="5">
    <source>
        <dbReference type="Proteomes" id="UP000287237"/>
    </source>
</evidence>
<dbReference type="Gene3D" id="3.90.550.10">
    <property type="entry name" value="Spore Coat Polysaccharide Biosynthesis Protein SpsA, Chain A"/>
    <property type="match status" value="1"/>
</dbReference>
<proteinExistence type="predicted"/>
<evidence type="ECO:0000256" key="2">
    <source>
        <dbReference type="ARBA" id="ARBA00022679"/>
    </source>
</evidence>
<dbReference type="InterPro" id="IPR029044">
    <property type="entry name" value="Nucleotide-diphossugar_trans"/>
</dbReference>
<dbReference type="PANTHER" id="PTHR13778:SF47">
    <property type="entry name" value="LIPOPOLYSACCHARIDE 1,3-GALACTOSYLTRANSFERASE"/>
    <property type="match status" value="1"/>
</dbReference>
<dbReference type="InterPro" id="IPR050748">
    <property type="entry name" value="Glycosyltrans_8_dom-fam"/>
</dbReference>
<evidence type="ECO:0000313" key="4">
    <source>
        <dbReference type="EMBL" id="RTJ95728.1"/>
    </source>
</evidence>
<dbReference type="RefSeq" id="WP_126229019.1">
    <property type="nucleotide sequence ID" value="NZ_PRBI01000001.1"/>
</dbReference>
<name>A0A431D1X9_CAMJU</name>
<dbReference type="SUPFAM" id="SSF53448">
    <property type="entry name" value="Nucleotide-diphospho-sugar transferases"/>
    <property type="match status" value="1"/>
</dbReference>
<keyword evidence="2 4" id="KW-0808">Transferase</keyword>
<sequence length="459" mass="54687">MYHIVFNSSNEYIENLSVLMYSIIINTNKSNTKKYCFHILSSNINDNTCKKLTLLEKELSSIYPSEIKIYHINDNLFYDYNIPKHEGSYNAYLRLMLASILSKDIKKCLYLDVDMLVLGDISELFDLDLKDKVFAAVFILKHPWPNLNSKDSSEIFYIYGSHFNSGLMLINLDAWREKNIESRSLSFIKNYYVPYAVDEYVLNAILSKDDIFSLKLEWNFLIGFRRLYLNNDLFFNKEEGDKYKIICYSKEEFEKAFKKIKILHYTYLYMPKPWENVYSFIDDDYNLVYYEFYDTWWDMALKTPIYGEHFAKKKREYEKKSLLTYAQAMSKKIKALEKKTIENNVFMKECLTNGACDRVKNHLNYKIGRVLIDNFTVLKILLIPFKLIYVIMIHKISSFIYKILMQNNPSLKLLPLEKYADYEEAMRIKSFFSYRLGKLFLKNPLSFLFKIKTIKKGNK</sequence>
<dbReference type="PANTHER" id="PTHR13778">
    <property type="entry name" value="GLYCOSYLTRANSFERASE 8 DOMAIN-CONTAINING PROTEIN"/>
    <property type="match status" value="1"/>
</dbReference>
<keyword evidence="1" id="KW-0328">Glycosyltransferase</keyword>
<reference evidence="4 5" key="1">
    <citation type="journal article" date="2019" name="Appl. Environ. Microbiol.">
        <title>Population genetics and characterization of Campylobacter jejuni isolates in western jackdaws and game birds in Finland.</title>
        <authorList>
            <person name="Kovanen S."/>
            <person name="Rossi M."/>
            <person name="Pohja-Mykra M."/>
            <person name="Nieminen T."/>
            <person name="Raunio-Saarnisto M."/>
            <person name="Sauvala M."/>
            <person name="Fredriksson-Ahomaa M."/>
            <person name="Hanninen M.L."/>
            <person name="Kivisto R."/>
        </authorList>
    </citation>
    <scope>NUCLEOTIDE SEQUENCE [LARGE SCALE GENOMIC DNA]</scope>
    <source>
        <strain evidence="4 5">CB296</strain>
    </source>
</reference>
<evidence type="ECO:0000256" key="3">
    <source>
        <dbReference type="ARBA" id="ARBA00022723"/>
    </source>
</evidence>
<dbReference type="GO" id="GO:0016757">
    <property type="term" value="F:glycosyltransferase activity"/>
    <property type="evidence" value="ECO:0007669"/>
    <property type="project" value="UniProtKB-KW"/>
</dbReference>
<protein>
    <submittedName>
        <fullName evidence="4">Glycosyltransferase family 8 protein</fullName>
    </submittedName>
</protein>
<comment type="caution">
    <text evidence="4">The sequence shown here is derived from an EMBL/GenBank/DDBJ whole genome shotgun (WGS) entry which is preliminary data.</text>
</comment>